<gene>
    <name evidence="1" type="ORF">MAM1_0604d11001</name>
</gene>
<dbReference type="GO" id="GO:0000447">
    <property type="term" value="P:endonucleolytic cleavage in ITS1 to separate SSU-rRNA from 5.8S rRNA and LSU-rRNA from tricistronic rRNA transcript (SSU-rRNA, 5.8S rRNA, LSU-rRNA)"/>
    <property type="evidence" value="ECO:0007669"/>
    <property type="project" value="TreeGrafter"/>
</dbReference>
<dbReference type="EMBL" id="DF836893">
    <property type="protein sequence ID" value="GAN11438.1"/>
    <property type="molecule type" value="Genomic_DNA"/>
</dbReference>
<dbReference type="GO" id="GO:0001682">
    <property type="term" value="P:tRNA 5'-leader removal"/>
    <property type="evidence" value="ECO:0007669"/>
    <property type="project" value="InterPro"/>
</dbReference>
<proteinExistence type="predicted"/>
<protein>
    <submittedName>
        <fullName evidence="1">Ribonuclease P protein subunit p40 isoform X1</fullName>
    </submittedName>
</protein>
<name>A0A0C9N9M0_9FUNG</name>
<dbReference type="OrthoDB" id="63112at2759"/>
<dbReference type="Pfam" id="PF08584">
    <property type="entry name" value="Ribonuc_P_40"/>
    <property type="match status" value="1"/>
</dbReference>
<reference evidence="1" key="1">
    <citation type="submission" date="2014-09" db="EMBL/GenBank/DDBJ databases">
        <title>Draft genome sequence of an oleaginous Mucoromycotina fungus Mucor ambiguus NBRC6742.</title>
        <authorList>
            <person name="Takeda I."/>
            <person name="Yamane N."/>
            <person name="Morita T."/>
            <person name="Tamano K."/>
            <person name="Machida M."/>
            <person name="Baker S."/>
            <person name="Koike H."/>
        </authorList>
    </citation>
    <scope>NUCLEOTIDE SEQUENCE</scope>
    <source>
        <strain evidence="1">NBRC 6742</strain>
    </source>
</reference>
<dbReference type="GO" id="GO:0000171">
    <property type="term" value="F:ribonuclease MRP activity"/>
    <property type="evidence" value="ECO:0007669"/>
    <property type="project" value="TreeGrafter"/>
</dbReference>
<dbReference type="AlphaFoldDB" id="A0A0C9N9M0"/>
<dbReference type="PANTHER" id="PTHR15396:SF1">
    <property type="entry name" value="RIBONUCLEASE P PROTEIN SUBUNIT P40"/>
    <property type="match status" value="1"/>
</dbReference>
<dbReference type="InterPro" id="IPR013893">
    <property type="entry name" value="RNase_P_Rpp40"/>
</dbReference>
<dbReference type="STRING" id="91626.A0A0C9N9M0"/>
<organism evidence="1">
    <name type="scientific">Mucor ambiguus</name>
    <dbReference type="NCBI Taxonomy" id="91626"/>
    <lineage>
        <taxon>Eukaryota</taxon>
        <taxon>Fungi</taxon>
        <taxon>Fungi incertae sedis</taxon>
        <taxon>Mucoromycota</taxon>
        <taxon>Mucoromycotina</taxon>
        <taxon>Mucoromycetes</taxon>
        <taxon>Mucorales</taxon>
        <taxon>Mucorineae</taxon>
        <taxon>Mucoraceae</taxon>
        <taxon>Mucor</taxon>
    </lineage>
</organism>
<dbReference type="Proteomes" id="UP000053815">
    <property type="component" value="Unassembled WGS sequence"/>
</dbReference>
<evidence type="ECO:0000313" key="2">
    <source>
        <dbReference type="Proteomes" id="UP000053815"/>
    </source>
</evidence>
<accession>A0A0C9N9M0</accession>
<sequence>MSEKTYLPNDEPLKSYADINYLDLDQHQQIWKHIVDSHPFNRALTVFLPSCSVNLATEHMNQHLGSYYQIESTLDFLLEPNFFQQYIKSDDVVVLSASGTLYFSLLKQTFETFGIEASGRSKADKKHDKHVAVVDLISSDFKMDSKLYNRLKWCLENTMKSAFKLHICAIDAGLNLPSNNNSPLHVETGTTMDINFPSTVNKISKQEMHAEFEAVTDINIPSFEKIDHSMDQRPENWDNDAMQALEWLGLAHLKANRIKQRKEKVDPFVSVYQQPMPLLQDHHTGTLVKFKGFIPTTCIQNIMTIVRKMMASDITSQWTSLTCWGYKDSPFTWNKIGHYEYLNSENDYTLLLLPNKKNAYIYQLYGSHHTKF</sequence>
<dbReference type="GO" id="GO:0004526">
    <property type="term" value="F:ribonuclease P activity"/>
    <property type="evidence" value="ECO:0007669"/>
    <property type="project" value="TreeGrafter"/>
</dbReference>
<dbReference type="GO" id="GO:0030681">
    <property type="term" value="C:multimeric ribonuclease P complex"/>
    <property type="evidence" value="ECO:0007669"/>
    <property type="project" value="TreeGrafter"/>
</dbReference>
<evidence type="ECO:0000313" key="1">
    <source>
        <dbReference type="EMBL" id="GAN11438.1"/>
    </source>
</evidence>
<dbReference type="GO" id="GO:0000172">
    <property type="term" value="C:ribonuclease MRP complex"/>
    <property type="evidence" value="ECO:0007669"/>
    <property type="project" value="TreeGrafter"/>
</dbReference>
<dbReference type="PANTHER" id="PTHR15396">
    <property type="entry name" value="RIBONUCLEASE P PROTEIN SUBUNIT P40"/>
    <property type="match status" value="1"/>
</dbReference>
<keyword evidence="2" id="KW-1185">Reference proteome</keyword>